<organism evidence="2 3">
    <name type="scientific">Kosakonia oryzendophytica</name>
    <dbReference type="NCBI Taxonomy" id="1005665"/>
    <lineage>
        <taxon>Bacteria</taxon>
        <taxon>Pseudomonadati</taxon>
        <taxon>Pseudomonadota</taxon>
        <taxon>Gammaproteobacteria</taxon>
        <taxon>Enterobacterales</taxon>
        <taxon>Enterobacteriaceae</taxon>
        <taxon>Kosakonia</taxon>
    </lineage>
</organism>
<proteinExistence type="predicted"/>
<dbReference type="Proteomes" id="UP000198975">
    <property type="component" value="Unassembled WGS sequence"/>
</dbReference>
<dbReference type="RefSeq" id="WP_061499145.1">
    <property type="nucleotide sequence ID" value="NZ_CP115659.1"/>
</dbReference>
<keyword evidence="1" id="KW-1133">Transmembrane helix</keyword>
<gene>
    <name evidence="2" type="ORF">GA0061071_11736</name>
</gene>
<feature type="transmembrane region" description="Helical" evidence="1">
    <location>
        <begin position="82"/>
        <end position="105"/>
    </location>
</feature>
<dbReference type="EMBL" id="FMAY01000017">
    <property type="protein sequence ID" value="SCC38157.1"/>
    <property type="molecule type" value="Genomic_DNA"/>
</dbReference>
<evidence type="ECO:0008006" key="4">
    <source>
        <dbReference type="Google" id="ProtNLM"/>
    </source>
</evidence>
<dbReference type="OrthoDB" id="4727912at2"/>
<keyword evidence="1" id="KW-0472">Membrane</keyword>
<evidence type="ECO:0000256" key="1">
    <source>
        <dbReference type="SAM" id="Phobius"/>
    </source>
</evidence>
<protein>
    <recommendedName>
        <fullName evidence="4">DUF2628 domain-containing protein</fullName>
    </recommendedName>
</protein>
<sequence length="130" mass="15252">MSTISNYDYQNDASLNDKWKFRFAFFEKHGYPAFWGLSPAWKEAFKGMTFGQKRKVSMNYFAFFFPFIYLFILGLWKKALLVIVLNVVVFVLAVISGVGFLGYLVNAIVAMRTNIWYYDYKTKGIQDWSI</sequence>
<reference evidence="3" key="1">
    <citation type="submission" date="2016-08" db="EMBL/GenBank/DDBJ databases">
        <authorList>
            <person name="Varghese N."/>
            <person name="Submissions Spin"/>
        </authorList>
    </citation>
    <scope>NUCLEOTIDE SEQUENCE [LARGE SCALE GENOMIC DNA]</scope>
    <source>
        <strain evidence="3">REICA_082</strain>
    </source>
</reference>
<dbReference type="Pfam" id="PF10947">
    <property type="entry name" value="DUF2628"/>
    <property type="match status" value="1"/>
</dbReference>
<keyword evidence="3" id="KW-1185">Reference proteome</keyword>
<feature type="transmembrane region" description="Helical" evidence="1">
    <location>
        <begin position="58"/>
        <end position="76"/>
    </location>
</feature>
<name>A0A1C4E3E6_9ENTR</name>
<evidence type="ECO:0000313" key="2">
    <source>
        <dbReference type="EMBL" id="SCC38157.1"/>
    </source>
</evidence>
<keyword evidence="1" id="KW-0812">Transmembrane</keyword>
<dbReference type="AlphaFoldDB" id="A0A1C4E3E6"/>
<evidence type="ECO:0000313" key="3">
    <source>
        <dbReference type="Proteomes" id="UP000198975"/>
    </source>
</evidence>
<accession>A0A1C4E3E6</accession>
<dbReference type="InterPro" id="IPR024399">
    <property type="entry name" value="DUF2628"/>
</dbReference>